<protein>
    <submittedName>
        <fullName evidence="1">Uncharacterized protein</fullName>
    </submittedName>
</protein>
<name>A0ABQ9IP07_9NEOP</name>
<sequence length="94" mass="10418">MKPGCKQNELCILNVKHLLAASWNSIESTTITNCFKKAGFIENETPSPSVVPTDSEDPSAIPRSACKTRVNQVYHVVLKAMQVSMMCKHVLNRT</sequence>
<evidence type="ECO:0000313" key="1">
    <source>
        <dbReference type="EMBL" id="KAJ8897895.1"/>
    </source>
</evidence>
<gene>
    <name evidence="1" type="ORF">PR048_003252</name>
</gene>
<organism evidence="1 2">
    <name type="scientific">Dryococelus australis</name>
    <dbReference type="NCBI Taxonomy" id="614101"/>
    <lineage>
        <taxon>Eukaryota</taxon>
        <taxon>Metazoa</taxon>
        <taxon>Ecdysozoa</taxon>
        <taxon>Arthropoda</taxon>
        <taxon>Hexapoda</taxon>
        <taxon>Insecta</taxon>
        <taxon>Pterygota</taxon>
        <taxon>Neoptera</taxon>
        <taxon>Polyneoptera</taxon>
        <taxon>Phasmatodea</taxon>
        <taxon>Verophasmatodea</taxon>
        <taxon>Anareolatae</taxon>
        <taxon>Phasmatidae</taxon>
        <taxon>Eurycanthinae</taxon>
        <taxon>Dryococelus</taxon>
    </lineage>
</organism>
<proteinExistence type="predicted"/>
<dbReference type="EMBL" id="JARBHB010000001">
    <property type="protein sequence ID" value="KAJ8897895.1"/>
    <property type="molecule type" value="Genomic_DNA"/>
</dbReference>
<accession>A0ABQ9IP07</accession>
<keyword evidence="2" id="KW-1185">Reference proteome</keyword>
<reference evidence="1 2" key="1">
    <citation type="submission" date="2023-02" db="EMBL/GenBank/DDBJ databases">
        <title>LHISI_Scaffold_Assembly.</title>
        <authorList>
            <person name="Stuart O.P."/>
            <person name="Cleave R."/>
            <person name="Magrath M.J.L."/>
            <person name="Mikheyev A.S."/>
        </authorList>
    </citation>
    <scope>NUCLEOTIDE SEQUENCE [LARGE SCALE GENOMIC DNA]</scope>
    <source>
        <strain evidence="1">Daus_M_001</strain>
        <tissue evidence="1">Leg muscle</tissue>
    </source>
</reference>
<dbReference type="Proteomes" id="UP001159363">
    <property type="component" value="Chromosome 1"/>
</dbReference>
<comment type="caution">
    <text evidence="1">The sequence shown here is derived from an EMBL/GenBank/DDBJ whole genome shotgun (WGS) entry which is preliminary data.</text>
</comment>
<evidence type="ECO:0000313" key="2">
    <source>
        <dbReference type="Proteomes" id="UP001159363"/>
    </source>
</evidence>